<dbReference type="Proteomes" id="UP000525987">
    <property type="component" value="Unassembled WGS sequence"/>
</dbReference>
<proteinExistence type="predicted"/>
<dbReference type="SUPFAM" id="SSF69279">
    <property type="entry name" value="Phage tail proteins"/>
    <property type="match status" value="1"/>
</dbReference>
<dbReference type="Pfam" id="PF05954">
    <property type="entry name" value="Phage_GPD"/>
    <property type="match status" value="1"/>
</dbReference>
<gene>
    <name evidence="1" type="ORF">FHR96_002104</name>
</gene>
<evidence type="ECO:0008006" key="3">
    <source>
        <dbReference type="Google" id="ProtNLM"/>
    </source>
</evidence>
<dbReference type="EMBL" id="JACHXM010000008">
    <property type="protein sequence ID" value="MBB3141227.1"/>
    <property type="molecule type" value="Genomic_DNA"/>
</dbReference>
<sequence>MAMPYHRPSYRVTLAGQDITPKLNGRLHSLRIKAQRDQESDQLDIVLTDHDGELAIPPSGALLSVAIGWQDEGLIDRGTFHVDEVEHSGSPDRLTIRARAADMQQMLPGKRTQSWHDPTQTLGTIIGAVAGRNGLSPIIGGDLGAIPLPHIDQTDESDLNFLTRLGRRYDAVATIKSGRLLFTPAGDGRAASGAALGGVVITRRDGDQHRYSRTSRDAESYTGVKAYWNDPRAAARQEVVAGGTGKLKELRAVFANEADAMDEAVSEWQRIQRREALFELTMAHGRADLIAETPITLVGWKPQIDGTDWLITDVEDILDDKGYITRIRCEVKVGA</sequence>
<dbReference type="RefSeq" id="WP_183387611.1">
    <property type="nucleotide sequence ID" value="NZ_JACHXM010000008.1"/>
</dbReference>
<keyword evidence="2" id="KW-1185">Reference proteome</keyword>
<name>A0A7W5G5T1_9GAMM</name>
<comment type="caution">
    <text evidence="1">The sequence shown here is derived from an EMBL/GenBank/DDBJ whole genome shotgun (WGS) entry which is preliminary data.</text>
</comment>
<protein>
    <recommendedName>
        <fullName evidence="3">Late control protein</fullName>
    </recommendedName>
</protein>
<evidence type="ECO:0000313" key="1">
    <source>
        <dbReference type="EMBL" id="MBB3141227.1"/>
    </source>
</evidence>
<accession>A0A7W5G5T1</accession>
<reference evidence="1 2" key="1">
    <citation type="submission" date="2020-08" db="EMBL/GenBank/DDBJ databases">
        <title>Genomic Encyclopedia of Type Strains, Phase III (KMG-III): the genomes of soil and plant-associated and newly described type strains.</title>
        <authorList>
            <person name="Whitman W."/>
        </authorList>
    </citation>
    <scope>NUCLEOTIDE SEQUENCE [LARGE SCALE GENOMIC DNA]</scope>
    <source>
        <strain evidence="1 2">CECT 5995</strain>
    </source>
</reference>
<dbReference type="AlphaFoldDB" id="A0A7W5G5T1"/>
<evidence type="ECO:0000313" key="2">
    <source>
        <dbReference type="Proteomes" id="UP000525987"/>
    </source>
</evidence>
<organism evidence="1 2">
    <name type="scientific">Halomonas organivorans</name>
    <dbReference type="NCBI Taxonomy" id="257772"/>
    <lineage>
        <taxon>Bacteria</taxon>
        <taxon>Pseudomonadati</taxon>
        <taxon>Pseudomonadota</taxon>
        <taxon>Gammaproteobacteria</taxon>
        <taxon>Oceanospirillales</taxon>
        <taxon>Halomonadaceae</taxon>
        <taxon>Halomonas</taxon>
    </lineage>
</organism>